<reference evidence="1" key="2">
    <citation type="journal article" date="2023" name="Plants (Basel)">
        <title>Annotation of the Turnera subulata (Passifloraceae) Draft Genome Reveals the S-Locus Evolved after the Divergence of Turneroideae from Passifloroideae in a Stepwise Manner.</title>
        <authorList>
            <person name="Henning P.M."/>
            <person name="Roalson E.H."/>
            <person name="Mir W."/>
            <person name="McCubbin A.G."/>
            <person name="Shore J.S."/>
        </authorList>
    </citation>
    <scope>NUCLEOTIDE SEQUENCE</scope>
    <source>
        <strain evidence="1">F60SS</strain>
    </source>
</reference>
<sequence>MQITQSLNSFGILYHHPCFQLSLCPSKLRIYQHFMFVLIAFCRILPLNYCIEWLV</sequence>
<dbReference type="EMBL" id="JAKUCV010004841">
    <property type="protein sequence ID" value="KAJ4833874.1"/>
    <property type="molecule type" value="Genomic_DNA"/>
</dbReference>
<evidence type="ECO:0000313" key="1">
    <source>
        <dbReference type="EMBL" id="KAJ4833874.1"/>
    </source>
</evidence>
<keyword evidence="2" id="KW-1185">Reference proteome</keyword>
<accession>A0A9Q0FNB5</accession>
<comment type="caution">
    <text evidence="1">The sequence shown here is derived from an EMBL/GenBank/DDBJ whole genome shotgun (WGS) entry which is preliminary data.</text>
</comment>
<reference evidence="1" key="1">
    <citation type="submission" date="2022-02" db="EMBL/GenBank/DDBJ databases">
        <authorList>
            <person name="Henning P.M."/>
            <person name="McCubbin A.G."/>
            <person name="Shore J.S."/>
        </authorList>
    </citation>
    <scope>NUCLEOTIDE SEQUENCE</scope>
    <source>
        <strain evidence="1">F60SS</strain>
        <tissue evidence="1">Leaves</tissue>
    </source>
</reference>
<evidence type="ECO:0000313" key="2">
    <source>
        <dbReference type="Proteomes" id="UP001141552"/>
    </source>
</evidence>
<gene>
    <name evidence="1" type="ORF">Tsubulata_049221</name>
</gene>
<name>A0A9Q0FNB5_9ROSI</name>
<proteinExistence type="predicted"/>
<dbReference type="AlphaFoldDB" id="A0A9Q0FNB5"/>
<dbReference type="Proteomes" id="UP001141552">
    <property type="component" value="Unassembled WGS sequence"/>
</dbReference>
<protein>
    <submittedName>
        <fullName evidence="1">Uncharacterized protein</fullName>
    </submittedName>
</protein>
<organism evidence="1 2">
    <name type="scientific">Turnera subulata</name>
    <dbReference type="NCBI Taxonomy" id="218843"/>
    <lineage>
        <taxon>Eukaryota</taxon>
        <taxon>Viridiplantae</taxon>
        <taxon>Streptophyta</taxon>
        <taxon>Embryophyta</taxon>
        <taxon>Tracheophyta</taxon>
        <taxon>Spermatophyta</taxon>
        <taxon>Magnoliopsida</taxon>
        <taxon>eudicotyledons</taxon>
        <taxon>Gunneridae</taxon>
        <taxon>Pentapetalae</taxon>
        <taxon>rosids</taxon>
        <taxon>fabids</taxon>
        <taxon>Malpighiales</taxon>
        <taxon>Passifloraceae</taxon>
        <taxon>Turnera</taxon>
    </lineage>
</organism>